<sequence>MENCLSNFRPLLWGGICSSVSNPQIGELGFKNTSLVHIRFVGKDSSVVM</sequence>
<evidence type="ECO:0000313" key="2">
    <source>
        <dbReference type="Proteomes" id="UP000016600"/>
    </source>
</evidence>
<dbReference type="EMBL" id="AWET01000029">
    <property type="protein sequence ID" value="ERK01332.1"/>
    <property type="molecule type" value="Genomic_DNA"/>
</dbReference>
<reference evidence="1 2" key="1">
    <citation type="submission" date="2013-08" db="EMBL/GenBank/DDBJ databases">
        <authorList>
            <person name="Durkin A.S."/>
            <person name="Haft D.R."/>
            <person name="McCorrison J."/>
            <person name="Torralba M."/>
            <person name="Gillis M."/>
            <person name="Haft D.H."/>
            <person name="Methe B."/>
            <person name="Sutton G."/>
            <person name="Nelson K.E."/>
        </authorList>
    </citation>
    <scope>NUCLEOTIDE SEQUENCE [LARGE SCALE GENOMIC DNA]</scope>
    <source>
        <strain evidence="1 2">F0068</strain>
    </source>
</reference>
<protein>
    <submittedName>
        <fullName evidence="1">Uncharacterized protein</fullName>
    </submittedName>
</protein>
<comment type="caution">
    <text evidence="1">The sequence shown here is derived from an EMBL/GenBank/DDBJ whole genome shotgun (WGS) entry which is preliminary data.</text>
</comment>
<proteinExistence type="predicted"/>
<dbReference type="RefSeq" id="WP_021583877.1">
    <property type="nucleotide sequence ID" value="NZ_AWET01000029.1"/>
</dbReference>
<gene>
    <name evidence="1" type="ORF">HMPREF1218_1629</name>
</gene>
<accession>U2KS64</accession>
<keyword evidence="2" id="KW-1185">Reference proteome</keyword>
<dbReference type="Proteomes" id="UP000016600">
    <property type="component" value="Unassembled WGS sequence"/>
</dbReference>
<dbReference type="AlphaFoldDB" id="U2KS64"/>
<evidence type="ECO:0000313" key="1">
    <source>
        <dbReference type="EMBL" id="ERK01332.1"/>
    </source>
</evidence>
<organism evidence="1 2">
    <name type="scientific">Hoylesella pleuritidis F0068</name>
    <dbReference type="NCBI Taxonomy" id="1081904"/>
    <lineage>
        <taxon>Bacteria</taxon>
        <taxon>Pseudomonadati</taxon>
        <taxon>Bacteroidota</taxon>
        <taxon>Bacteroidia</taxon>
        <taxon>Bacteroidales</taxon>
        <taxon>Prevotellaceae</taxon>
        <taxon>Hoylesella</taxon>
    </lineage>
</organism>
<name>U2KS64_9BACT</name>
<dbReference type="PATRIC" id="fig|1081904.3.peg.1232"/>